<dbReference type="NCBIfam" id="TIGR00010">
    <property type="entry name" value="YchF/TatD family DNA exonuclease"/>
    <property type="match status" value="1"/>
</dbReference>
<evidence type="ECO:0000256" key="2">
    <source>
        <dbReference type="ARBA" id="ARBA00022801"/>
    </source>
</evidence>
<feature type="binding site" evidence="3">
    <location>
        <position position="9"/>
    </location>
    <ligand>
        <name>a divalent metal cation</name>
        <dbReference type="ChEBI" id="CHEBI:60240"/>
        <label>1</label>
    </ligand>
</feature>
<dbReference type="GO" id="GO:0004536">
    <property type="term" value="F:DNA nuclease activity"/>
    <property type="evidence" value="ECO:0007669"/>
    <property type="project" value="InterPro"/>
</dbReference>
<dbReference type="Pfam" id="PF01026">
    <property type="entry name" value="TatD_DNase"/>
    <property type="match status" value="1"/>
</dbReference>
<dbReference type="GO" id="GO:0046872">
    <property type="term" value="F:metal ion binding"/>
    <property type="evidence" value="ECO:0007669"/>
    <property type="project" value="UniProtKB-KW"/>
</dbReference>
<dbReference type="RefSeq" id="WP_153550013.1">
    <property type="nucleotide sequence ID" value="NZ_CP040089.1"/>
</dbReference>
<dbReference type="EMBL" id="CP040089">
    <property type="protein sequence ID" value="QGA80275.1"/>
    <property type="molecule type" value="Genomic_DNA"/>
</dbReference>
<gene>
    <name evidence="4" type="primary">tatD</name>
    <name evidence="4" type="ORF">LC1Nh_0374</name>
</gene>
<dbReference type="CDD" id="cd01310">
    <property type="entry name" value="TatD_DNAse"/>
    <property type="match status" value="1"/>
</dbReference>
<dbReference type="PANTHER" id="PTHR46124">
    <property type="entry name" value="D-AMINOACYL-TRNA DEACYLASE"/>
    <property type="match status" value="1"/>
</dbReference>
<feature type="binding site" evidence="3">
    <location>
        <position position="7"/>
    </location>
    <ligand>
        <name>a divalent metal cation</name>
        <dbReference type="ChEBI" id="CHEBI:60240"/>
        <label>1</label>
    </ligand>
</feature>
<sequence>MKPVDCHCHLEFDKFDKDRNEVVERAREDLEFVVSVGCNLERNRKTLEISEKYGEFIVPNLGLHPTFTDDFDKLETIKDQIRDNNPAAVGEVGLDHHHVTDEEMREKQREVFREMLELAEELEKPVNVHSREAEQETIDILSEYDLPGVLIHCFNGTPEQALEAAEKGFKIGVTTQVLYSSRVQNIVNAVEIEDIVLETDSPFLYRGERNEPVNILESAEKIAEIKKVSEEEVVDATSVNADKLFGSE</sequence>
<feature type="binding site" evidence="3">
    <location>
        <position position="129"/>
    </location>
    <ligand>
        <name>a divalent metal cation</name>
        <dbReference type="ChEBI" id="CHEBI:60240"/>
        <label>2</label>
    </ligand>
</feature>
<name>A0A5Q0UH43_9ARCH</name>
<feature type="binding site" evidence="3">
    <location>
        <position position="200"/>
    </location>
    <ligand>
        <name>a divalent metal cation</name>
        <dbReference type="ChEBI" id="CHEBI:60240"/>
        <label>1</label>
    </ligand>
</feature>
<accession>A0A5Q0UH43</accession>
<reference evidence="5" key="1">
    <citation type="submission" date="2019-05" db="EMBL/GenBank/DDBJ databases">
        <title>Candidatus Nanohalobium constans, a novel model system to study the DPANN nano-sized archaea: genomic and physiological characterization of a nanoarchaeon co-cultured with its chitinotrophic host.</title>
        <authorList>
            <person name="La Cono V."/>
            <person name="Arcadi E."/>
            <person name="Crisafi F."/>
            <person name="Denaro R."/>
            <person name="La Spada G."/>
            <person name="Messina E."/>
            <person name="Smedile F."/>
            <person name="Toshchakov S.V."/>
            <person name="Shevchenko M.A."/>
            <person name="Golyshin P.N."/>
            <person name="Golyshina O.V."/>
            <person name="Ferrer M."/>
            <person name="Rohde M."/>
            <person name="Mushegian A."/>
            <person name="Sorokin D.Y."/>
            <person name="Giuliano L."/>
            <person name="Yakimov M.M."/>
        </authorList>
    </citation>
    <scope>NUCLEOTIDE SEQUENCE [LARGE SCALE GENOMIC DNA]</scope>
    <source>
        <strain evidence="5">LC1Nh</strain>
    </source>
</reference>
<keyword evidence="2" id="KW-0378">Hydrolase</keyword>
<evidence type="ECO:0000256" key="1">
    <source>
        <dbReference type="ARBA" id="ARBA00022723"/>
    </source>
</evidence>
<feature type="binding site" evidence="3">
    <location>
        <position position="152"/>
    </location>
    <ligand>
        <name>a divalent metal cation</name>
        <dbReference type="ChEBI" id="CHEBI:60240"/>
        <label>2</label>
    </ligand>
</feature>
<dbReference type="GeneID" id="42364757"/>
<dbReference type="SUPFAM" id="SSF51556">
    <property type="entry name" value="Metallo-dependent hydrolases"/>
    <property type="match status" value="1"/>
</dbReference>
<dbReference type="KEGG" id="ncon:LC1Nh_0374"/>
<keyword evidence="1 3" id="KW-0479">Metal-binding</keyword>
<evidence type="ECO:0000313" key="5">
    <source>
        <dbReference type="Proteomes" id="UP000377803"/>
    </source>
</evidence>
<evidence type="ECO:0000313" key="4">
    <source>
        <dbReference type="EMBL" id="QGA80275.1"/>
    </source>
</evidence>
<dbReference type="OrthoDB" id="26412at2157"/>
<dbReference type="InterPro" id="IPR001130">
    <property type="entry name" value="TatD-like"/>
</dbReference>
<feature type="binding site" evidence="3">
    <location>
        <position position="91"/>
    </location>
    <ligand>
        <name>a divalent metal cation</name>
        <dbReference type="ChEBI" id="CHEBI:60240"/>
        <label>1</label>
    </ligand>
</feature>
<dbReference type="InterPro" id="IPR032466">
    <property type="entry name" value="Metal_Hydrolase"/>
</dbReference>
<protein>
    <submittedName>
        <fullName evidence="4">TatD DNase family protein</fullName>
    </submittedName>
</protein>
<dbReference type="InterPro" id="IPR015991">
    <property type="entry name" value="TatD/YcfH-like"/>
</dbReference>
<dbReference type="Gene3D" id="3.20.20.140">
    <property type="entry name" value="Metal-dependent hydrolases"/>
    <property type="match status" value="1"/>
</dbReference>
<evidence type="ECO:0000256" key="3">
    <source>
        <dbReference type="PIRSR" id="PIRSR005902-1"/>
    </source>
</evidence>
<dbReference type="PANTHER" id="PTHR46124:SF2">
    <property type="entry name" value="D-AMINOACYL-TRNA DEACYLASE"/>
    <property type="match status" value="1"/>
</dbReference>
<dbReference type="Proteomes" id="UP000377803">
    <property type="component" value="Chromosome"/>
</dbReference>
<proteinExistence type="predicted"/>
<dbReference type="FunFam" id="3.20.20.140:FF:000005">
    <property type="entry name" value="TatD family hydrolase"/>
    <property type="match status" value="1"/>
</dbReference>
<organism evidence="4 5">
    <name type="scientific">Candidatus Nanohalobium constans</name>
    <dbReference type="NCBI Taxonomy" id="2565781"/>
    <lineage>
        <taxon>Archaea</taxon>
        <taxon>Candidatus Nanohalarchaeota</taxon>
        <taxon>Candidatus Nanohalobia</taxon>
        <taxon>Candidatus Nanohalobiales</taxon>
        <taxon>Candidatus Nanohalobiaceae</taxon>
        <taxon>Candidatus Nanohalobium</taxon>
    </lineage>
</organism>
<keyword evidence="5" id="KW-1185">Reference proteome</keyword>
<dbReference type="PIRSF" id="PIRSF005902">
    <property type="entry name" value="DNase_TatD"/>
    <property type="match status" value="1"/>
</dbReference>
<dbReference type="AlphaFoldDB" id="A0A5Q0UH43"/>
<dbReference type="GO" id="GO:0016788">
    <property type="term" value="F:hydrolase activity, acting on ester bonds"/>
    <property type="evidence" value="ECO:0007669"/>
    <property type="project" value="InterPro"/>
</dbReference>